<protein>
    <submittedName>
        <fullName evidence="2">Uncharacterized protein</fullName>
    </submittedName>
</protein>
<keyword evidence="3" id="KW-1185">Reference proteome</keyword>
<organism evidence="2 3">
    <name type="scientific">Podospora fimiseda</name>
    <dbReference type="NCBI Taxonomy" id="252190"/>
    <lineage>
        <taxon>Eukaryota</taxon>
        <taxon>Fungi</taxon>
        <taxon>Dikarya</taxon>
        <taxon>Ascomycota</taxon>
        <taxon>Pezizomycotina</taxon>
        <taxon>Sordariomycetes</taxon>
        <taxon>Sordariomycetidae</taxon>
        <taxon>Sordariales</taxon>
        <taxon>Podosporaceae</taxon>
        <taxon>Podospora</taxon>
    </lineage>
</organism>
<feature type="compositionally biased region" description="Basic and acidic residues" evidence="1">
    <location>
        <begin position="73"/>
        <end position="101"/>
    </location>
</feature>
<reference evidence="2" key="1">
    <citation type="journal article" date="2023" name="Mol. Phylogenet. Evol.">
        <title>Genome-scale phylogeny and comparative genomics of the fungal order Sordariales.</title>
        <authorList>
            <person name="Hensen N."/>
            <person name="Bonometti L."/>
            <person name="Westerberg I."/>
            <person name="Brannstrom I.O."/>
            <person name="Guillou S."/>
            <person name="Cros-Aarteil S."/>
            <person name="Calhoun S."/>
            <person name="Haridas S."/>
            <person name="Kuo A."/>
            <person name="Mondo S."/>
            <person name="Pangilinan J."/>
            <person name="Riley R."/>
            <person name="LaButti K."/>
            <person name="Andreopoulos B."/>
            <person name="Lipzen A."/>
            <person name="Chen C."/>
            <person name="Yan M."/>
            <person name="Daum C."/>
            <person name="Ng V."/>
            <person name="Clum A."/>
            <person name="Steindorff A."/>
            <person name="Ohm R.A."/>
            <person name="Martin F."/>
            <person name="Silar P."/>
            <person name="Natvig D.O."/>
            <person name="Lalanne C."/>
            <person name="Gautier V."/>
            <person name="Ament-Velasquez S.L."/>
            <person name="Kruys A."/>
            <person name="Hutchinson M.I."/>
            <person name="Powell A.J."/>
            <person name="Barry K."/>
            <person name="Miller A.N."/>
            <person name="Grigoriev I.V."/>
            <person name="Debuchy R."/>
            <person name="Gladieux P."/>
            <person name="Hiltunen Thoren M."/>
            <person name="Johannesson H."/>
        </authorList>
    </citation>
    <scope>NUCLEOTIDE SEQUENCE</scope>
    <source>
        <strain evidence="2">CBS 990.96</strain>
    </source>
</reference>
<dbReference type="Proteomes" id="UP001301958">
    <property type="component" value="Unassembled WGS sequence"/>
</dbReference>
<reference evidence="2" key="2">
    <citation type="submission" date="2023-05" db="EMBL/GenBank/DDBJ databases">
        <authorList>
            <consortium name="Lawrence Berkeley National Laboratory"/>
            <person name="Steindorff A."/>
            <person name="Hensen N."/>
            <person name="Bonometti L."/>
            <person name="Westerberg I."/>
            <person name="Brannstrom I.O."/>
            <person name="Guillou S."/>
            <person name="Cros-Aarteil S."/>
            <person name="Calhoun S."/>
            <person name="Haridas S."/>
            <person name="Kuo A."/>
            <person name="Mondo S."/>
            <person name="Pangilinan J."/>
            <person name="Riley R."/>
            <person name="Labutti K."/>
            <person name="Andreopoulos B."/>
            <person name="Lipzen A."/>
            <person name="Chen C."/>
            <person name="Yanf M."/>
            <person name="Daum C."/>
            <person name="Ng V."/>
            <person name="Clum A."/>
            <person name="Ohm R."/>
            <person name="Martin F."/>
            <person name="Silar P."/>
            <person name="Natvig D."/>
            <person name="Lalanne C."/>
            <person name="Gautier V."/>
            <person name="Ament-Velasquez S.L."/>
            <person name="Kruys A."/>
            <person name="Hutchinson M.I."/>
            <person name="Powell A.J."/>
            <person name="Barry K."/>
            <person name="Miller A.N."/>
            <person name="Grigoriev I.V."/>
            <person name="Debuchy R."/>
            <person name="Gladieux P."/>
            <person name="Thoren M.H."/>
            <person name="Johannesson H."/>
        </authorList>
    </citation>
    <scope>NUCLEOTIDE SEQUENCE</scope>
    <source>
        <strain evidence="2">CBS 990.96</strain>
    </source>
</reference>
<proteinExistence type="predicted"/>
<dbReference type="AlphaFoldDB" id="A0AAN7BEU7"/>
<evidence type="ECO:0000313" key="3">
    <source>
        <dbReference type="Proteomes" id="UP001301958"/>
    </source>
</evidence>
<feature type="compositionally biased region" description="Low complexity" evidence="1">
    <location>
        <begin position="102"/>
        <end position="111"/>
    </location>
</feature>
<dbReference type="EMBL" id="MU865653">
    <property type="protein sequence ID" value="KAK4220732.1"/>
    <property type="molecule type" value="Genomic_DNA"/>
</dbReference>
<accession>A0AAN7BEU7</accession>
<name>A0AAN7BEU7_9PEZI</name>
<evidence type="ECO:0000313" key="2">
    <source>
        <dbReference type="EMBL" id="KAK4220732.1"/>
    </source>
</evidence>
<sequence>MAAVSQLLSSIDRPDSRVSMARSDTTYHSFQDLEVPEPEATPESLTLNKTTHPKATTVSLPPTIPMAKTELPISREMRRQDSGYESIVPRKESPPPHDRRTSSTSLASSATRPKRARPTIQRSSRSRNGRRSMSPSRAYQPRPSLSQEPETYFHFPQPRFTEENELGINEHNPRDFASSQTYSSKAEDASYPLPPQTTHYWTSDQTRRQEYAAIDAASKGVRGWVMRHVVPECFVPPSKRHIGFEDDKGSVIRYRLSLDGDDDGSAEKANNNSSDTTRKGWRFWFLSVRRR</sequence>
<feature type="region of interest" description="Disordered" evidence="1">
    <location>
        <begin position="1"/>
        <end position="150"/>
    </location>
</feature>
<comment type="caution">
    <text evidence="2">The sequence shown here is derived from an EMBL/GenBank/DDBJ whole genome shotgun (WGS) entry which is preliminary data.</text>
</comment>
<feature type="compositionally biased region" description="Polar residues" evidence="1">
    <location>
        <begin position="43"/>
        <end position="60"/>
    </location>
</feature>
<evidence type="ECO:0000256" key="1">
    <source>
        <dbReference type="SAM" id="MobiDB-lite"/>
    </source>
</evidence>
<gene>
    <name evidence="2" type="ORF">QBC38DRAFT_167377</name>
</gene>